<feature type="region of interest" description="Disordered" evidence="2">
    <location>
        <begin position="500"/>
        <end position="519"/>
    </location>
</feature>
<keyword evidence="1" id="KW-0175">Coiled coil</keyword>
<feature type="compositionally biased region" description="Basic residues" evidence="2">
    <location>
        <begin position="1215"/>
        <end position="1229"/>
    </location>
</feature>
<dbReference type="Proteomes" id="UP001151760">
    <property type="component" value="Unassembled WGS sequence"/>
</dbReference>
<gene>
    <name evidence="3" type="ORF">Tco_0770403</name>
</gene>
<comment type="caution">
    <text evidence="3">The sequence shown here is derived from an EMBL/GenBank/DDBJ whole genome shotgun (WGS) entry which is preliminary data.</text>
</comment>
<feature type="compositionally biased region" description="Basic and acidic residues" evidence="2">
    <location>
        <begin position="1230"/>
        <end position="1249"/>
    </location>
</feature>
<evidence type="ECO:0000313" key="4">
    <source>
        <dbReference type="Proteomes" id="UP001151760"/>
    </source>
</evidence>
<reference evidence="3" key="1">
    <citation type="journal article" date="2022" name="Int. J. Mol. Sci.">
        <title>Draft Genome of Tanacetum Coccineum: Genomic Comparison of Closely Related Tanacetum-Family Plants.</title>
        <authorList>
            <person name="Yamashiro T."/>
            <person name="Shiraishi A."/>
            <person name="Nakayama K."/>
            <person name="Satake H."/>
        </authorList>
    </citation>
    <scope>NUCLEOTIDE SEQUENCE</scope>
</reference>
<name>A0ABQ4ZD57_9ASTR</name>
<proteinExistence type="predicted"/>
<organism evidence="3 4">
    <name type="scientific">Tanacetum coccineum</name>
    <dbReference type="NCBI Taxonomy" id="301880"/>
    <lineage>
        <taxon>Eukaryota</taxon>
        <taxon>Viridiplantae</taxon>
        <taxon>Streptophyta</taxon>
        <taxon>Embryophyta</taxon>
        <taxon>Tracheophyta</taxon>
        <taxon>Spermatophyta</taxon>
        <taxon>Magnoliopsida</taxon>
        <taxon>eudicotyledons</taxon>
        <taxon>Gunneridae</taxon>
        <taxon>Pentapetalae</taxon>
        <taxon>asterids</taxon>
        <taxon>campanulids</taxon>
        <taxon>Asterales</taxon>
        <taxon>Asteraceae</taxon>
        <taxon>Asteroideae</taxon>
        <taxon>Anthemideae</taxon>
        <taxon>Anthemidinae</taxon>
        <taxon>Tanacetum</taxon>
    </lineage>
</organism>
<evidence type="ECO:0000256" key="2">
    <source>
        <dbReference type="SAM" id="MobiDB-lite"/>
    </source>
</evidence>
<evidence type="ECO:0000313" key="3">
    <source>
        <dbReference type="EMBL" id="GJS87767.1"/>
    </source>
</evidence>
<feature type="compositionally biased region" description="Basic and acidic residues" evidence="2">
    <location>
        <begin position="1200"/>
        <end position="1214"/>
    </location>
</feature>
<keyword evidence="4" id="KW-1185">Reference proteome</keyword>
<feature type="region of interest" description="Disordered" evidence="2">
    <location>
        <begin position="1054"/>
        <end position="1089"/>
    </location>
</feature>
<dbReference type="EMBL" id="BQNB010011224">
    <property type="protein sequence ID" value="GJS87767.1"/>
    <property type="molecule type" value="Genomic_DNA"/>
</dbReference>
<feature type="region of interest" description="Disordered" evidence="2">
    <location>
        <begin position="1193"/>
        <end position="1255"/>
    </location>
</feature>
<accession>A0ABQ4ZD57</accession>
<reference evidence="3" key="2">
    <citation type="submission" date="2022-01" db="EMBL/GenBank/DDBJ databases">
        <authorList>
            <person name="Yamashiro T."/>
            <person name="Shiraishi A."/>
            <person name="Satake H."/>
            <person name="Nakayama K."/>
        </authorList>
    </citation>
    <scope>NUCLEOTIDE SEQUENCE</scope>
</reference>
<sequence>MDHECFNLQNDEFEEELKAQRIKDQEFLDTFKELCDSVIKKQREERERIAKEKEAEELEAERKKKEWDFWEIDISCEMILRNYTDDDSEGDVPPFEEPLDDVSFFPSHEERKFLSMVDELFNLSNDDETFDPGGGEIDVLLNKGENNDLNVLTIRTFLPFVTYPEVLPTSYSTGSEDKVFKPGIFDKDTFKRKSSLTLNVFDPLHPPLMDFHDTKAFSGFIFSLLKIFSKKFFEPGIKNATVFWILEASWFKKLWKDKAIPTISSMGSNLPSHHKWTNEFPHCPCSTCARCGSNLVNGDCFNCSTYSSANNYSPNLYTTPPHFSDYSCHDGEGNTPHDLQDNSCVALCSYCRGSHEDYCCTQLWCENGYPICETCGGYHMDHECFDIRDNDFEEELKEQRIKDQEFLDTFKELCDNVLKMQREERERIAKEKEAEELEAERKKKECLKIENSLPKASTRSRRSRIDPSLKGFKVFCKTISLGEMQRIPEESVSSLKMGDEHLNTQKDSRESSVKYPIPTPRELDVIPDEYYDEDYQKRFDELVKDFLSPTSIYDNISIGYLGTIEIKENDTPITPDIPLREETPRYFYDGSMDNGEDIIPLMRISKETGLPEKIIDKSLSESFVSRMNVCQPIPITPDVPILETVNSLKMGEVHFDTSKDSFESSVRDSFSIPRESNDLSNGVIEDFQNEFKNEKNSNSETIADVPIKDSLLMVDEQINTTPSTESDEIKKSSVEILNPIPRESNDAKECEISIKGNSMESKFKGFKNVFFEQNEEFSSYDESSSKVGNKFDTFKCFSNPLFELDEEIIHAGSGRMLWLRRLRLVIQISEDNSQSIDINTQGTKVLLTLTAFRRISLAISELSIDRTATATTLADGTLALKATIDTIEYTITKASIRSKLRLADASGIIMLPNNEIFEGMGHMGSNSRKPNRPLGKLSSLVERVKTLEVALKRKTKRVLLSDSEEEEIEAQGRKTHNLDPLVSLVQELITPSKTVNRYKRRKSSKESAGTGLDFEEVKSAFEEVNTGGIKVSAGIEEINTGSLDVNTGIDPVTTDSIRVSVPSPDRGRREGKAPMTEEEETQASRKTKEQILQEEAGLAEAIRLDALEKALEKEEVAKQVHLDSLLAQRMAEEQELTEEQKKRKAQESVLGKDLTVEDYAKRMVELNQGTWKLTQLKKLNFEEVKAKFEKLFDDEGTQPTEEKVEEYKDDEPTKKTGKRRKQIARKGFHTHHDKDETKYLDEANEKDNSTSEMIL</sequence>
<protein>
    <submittedName>
        <fullName evidence="3">Uncharacterized protein</fullName>
    </submittedName>
</protein>
<feature type="coiled-coil region" evidence="1">
    <location>
        <begin position="418"/>
        <end position="452"/>
    </location>
</feature>
<evidence type="ECO:0000256" key="1">
    <source>
        <dbReference type="SAM" id="Coils"/>
    </source>
</evidence>
<feature type="coiled-coil region" evidence="1">
    <location>
        <begin position="39"/>
        <end position="68"/>
    </location>
</feature>
<feature type="compositionally biased region" description="Basic and acidic residues" evidence="2">
    <location>
        <begin position="500"/>
        <end position="512"/>
    </location>
</feature>